<comment type="cofactor">
    <cofactor evidence="1">
        <name>FAD</name>
        <dbReference type="ChEBI" id="CHEBI:57692"/>
    </cofactor>
</comment>
<dbReference type="GO" id="GO:0034599">
    <property type="term" value="P:cellular response to oxidative stress"/>
    <property type="evidence" value="ECO:0007669"/>
    <property type="project" value="TreeGrafter"/>
</dbReference>
<proteinExistence type="inferred from homology"/>
<dbReference type="InterPro" id="IPR004099">
    <property type="entry name" value="Pyr_nucl-diS_OxRdtase_dimer"/>
</dbReference>
<dbReference type="InterPro" id="IPR046952">
    <property type="entry name" value="GSHR/TRXR-like"/>
</dbReference>
<evidence type="ECO:0000256" key="4">
    <source>
        <dbReference type="ARBA" id="ARBA00022827"/>
    </source>
</evidence>
<keyword evidence="7" id="KW-0676">Redox-active center</keyword>
<keyword evidence="5" id="KW-0560">Oxidoreductase</keyword>
<dbReference type="GO" id="GO:0004362">
    <property type="term" value="F:glutathione-disulfide reductase (NADPH) activity"/>
    <property type="evidence" value="ECO:0007669"/>
    <property type="project" value="TreeGrafter"/>
</dbReference>
<keyword evidence="4" id="KW-0274">FAD</keyword>
<dbReference type="InterPro" id="IPR036188">
    <property type="entry name" value="FAD/NAD-bd_sf"/>
</dbReference>
<evidence type="ECO:0008006" key="11">
    <source>
        <dbReference type="Google" id="ProtNLM"/>
    </source>
</evidence>
<dbReference type="GO" id="GO:0050660">
    <property type="term" value="F:flavin adenine dinucleotide binding"/>
    <property type="evidence" value="ECO:0007669"/>
    <property type="project" value="InterPro"/>
</dbReference>
<gene>
    <name evidence="10" type="ORF">METZ01_LOCUS501830</name>
</gene>
<feature type="domain" description="Pyridine nucleotide-disulphide oxidoreductase dimerisation" evidence="8">
    <location>
        <begin position="101"/>
        <end position="209"/>
    </location>
</feature>
<evidence type="ECO:0000259" key="8">
    <source>
        <dbReference type="Pfam" id="PF02852"/>
    </source>
</evidence>
<reference evidence="10" key="1">
    <citation type="submission" date="2018-05" db="EMBL/GenBank/DDBJ databases">
        <authorList>
            <person name="Lanie J.A."/>
            <person name="Ng W.-L."/>
            <person name="Kazmierczak K.M."/>
            <person name="Andrzejewski T.M."/>
            <person name="Davidsen T.M."/>
            <person name="Wayne K.J."/>
            <person name="Tettelin H."/>
            <person name="Glass J.I."/>
            <person name="Rusch D."/>
            <person name="Podicherti R."/>
            <person name="Tsui H.-C.T."/>
            <person name="Winkler M.E."/>
        </authorList>
    </citation>
    <scope>NUCLEOTIDE SEQUENCE</scope>
</reference>
<evidence type="ECO:0000256" key="5">
    <source>
        <dbReference type="ARBA" id="ARBA00023002"/>
    </source>
</evidence>
<evidence type="ECO:0000256" key="1">
    <source>
        <dbReference type="ARBA" id="ARBA00001974"/>
    </source>
</evidence>
<evidence type="ECO:0000313" key="10">
    <source>
        <dbReference type="EMBL" id="SVE48976.1"/>
    </source>
</evidence>
<evidence type="ECO:0000256" key="6">
    <source>
        <dbReference type="ARBA" id="ARBA00023157"/>
    </source>
</evidence>
<dbReference type="SUPFAM" id="SSF51905">
    <property type="entry name" value="FAD/NAD(P)-binding domain"/>
    <property type="match status" value="1"/>
</dbReference>
<dbReference type="Gene3D" id="3.30.390.30">
    <property type="match status" value="1"/>
</dbReference>
<dbReference type="EMBL" id="UINC01220872">
    <property type="protein sequence ID" value="SVE48976.1"/>
    <property type="molecule type" value="Genomic_DNA"/>
</dbReference>
<evidence type="ECO:0000256" key="2">
    <source>
        <dbReference type="ARBA" id="ARBA00007532"/>
    </source>
</evidence>
<evidence type="ECO:0000256" key="3">
    <source>
        <dbReference type="ARBA" id="ARBA00022630"/>
    </source>
</evidence>
<dbReference type="GO" id="GO:0005739">
    <property type="term" value="C:mitochondrion"/>
    <property type="evidence" value="ECO:0007669"/>
    <property type="project" value="TreeGrafter"/>
</dbReference>
<dbReference type="GO" id="GO:0005829">
    <property type="term" value="C:cytosol"/>
    <property type="evidence" value="ECO:0007669"/>
    <property type="project" value="TreeGrafter"/>
</dbReference>
<keyword evidence="6" id="KW-1015">Disulfide bond</keyword>
<dbReference type="PRINTS" id="PR00368">
    <property type="entry name" value="FADPNR"/>
</dbReference>
<comment type="similarity">
    <text evidence="2">Belongs to the class-I pyridine nucleotide-disulfide oxidoreductase family.</text>
</comment>
<dbReference type="InterPro" id="IPR023753">
    <property type="entry name" value="FAD/NAD-binding_dom"/>
</dbReference>
<name>A0A383DWR9_9ZZZZ</name>
<sequence length="218" mass="23588">DHGVYHIKLSDGDVIEADGLLCAMGRTPNTWGLGLERVGVGVTENGAVRVDEWSRTSVPNIYAVGDCTDHVNLTPVAIAEGRALADTLYNNDPKNVDYKNIPSAIFSHPEVGTVGLTEKEARERFGEIKVYRSEFRPLKATISGNGGRTMMKLLVELETEKIIGCHMVGDGAAEIVQGLAIALKCGATKRQFDATMAIHPTASEEFVTMYEPLLENVG</sequence>
<dbReference type="PRINTS" id="PR00411">
    <property type="entry name" value="PNDRDTASEI"/>
</dbReference>
<feature type="domain" description="FAD/NAD(P)-binding" evidence="9">
    <location>
        <begin position="5"/>
        <end position="81"/>
    </location>
</feature>
<dbReference type="Pfam" id="PF07992">
    <property type="entry name" value="Pyr_redox_2"/>
    <property type="match status" value="1"/>
</dbReference>
<feature type="non-terminal residue" evidence="10">
    <location>
        <position position="1"/>
    </location>
</feature>
<evidence type="ECO:0000259" key="9">
    <source>
        <dbReference type="Pfam" id="PF07992"/>
    </source>
</evidence>
<dbReference type="PANTHER" id="PTHR42737:SF2">
    <property type="entry name" value="GLUTATHIONE REDUCTASE"/>
    <property type="match status" value="1"/>
</dbReference>
<protein>
    <recommendedName>
        <fullName evidence="11">Pyridine nucleotide-disulphide oxidoreductase dimerisation domain-containing protein</fullName>
    </recommendedName>
</protein>
<dbReference type="AlphaFoldDB" id="A0A383DWR9"/>
<dbReference type="GO" id="GO:0045454">
    <property type="term" value="P:cell redox homeostasis"/>
    <property type="evidence" value="ECO:0007669"/>
    <property type="project" value="InterPro"/>
</dbReference>
<dbReference type="SUPFAM" id="SSF55424">
    <property type="entry name" value="FAD/NAD-linked reductases, dimerisation (C-terminal) domain"/>
    <property type="match status" value="1"/>
</dbReference>
<organism evidence="10">
    <name type="scientific">marine metagenome</name>
    <dbReference type="NCBI Taxonomy" id="408172"/>
    <lineage>
        <taxon>unclassified sequences</taxon>
        <taxon>metagenomes</taxon>
        <taxon>ecological metagenomes</taxon>
    </lineage>
</organism>
<dbReference type="GO" id="GO:0006749">
    <property type="term" value="P:glutathione metabolic process"/>
    <property type="evidence" value="ECO:0007669"/>
    <property type="project" value="TreeGrafter"/>
</dbReference>
<accession>A0A383DWR9</accession>
<dbReference type="PANTHER" id="PTHR42737">
    <property type="entry name" value="GLUTATHIONE REDUCTASE"/>
    <property type="match status" value="1"/>
</dbReference>
<dbReference type="Pfam" id="PF02852">
    <property type="entry name" value="Pyr_redox_dim"/>
    <property type="match status" value="1"/>
</dbReference>
<dbReference type="Gene3D" id="3.50.50.60">
    <property type="entry name" value="FAD/NAD(P)-binding domain"/>
    <property type="match status" value="1"/>
</dbReference>
<evidence type="ECO:0000256" key="7">
    <source>
        <dbReference type="ARBA" id="ARBA00023284"/>
    </source>
</evidence>
<keyword evidence="3" id="KW-0285">Flavoprotein</keyword>
<dbReference type="InterPro" id="IPR016156">
    <property type="entry name" value="FAD/NAD-linked_Rdtase_dimer_sf"/>
</dbReference>